<dbReference type="Gene3D" id="3.30.870.10">
    <property type="entry name" value="Endonuclease Chain A"/>
    <property type="match status" value="1"/>
</dbReference>
<dbReference type="RefSeq" id="WP_132248669.1">
    <property type="nucleotide sequence ID" value="NZ_SLZU01000030.1"/>
</dbReference>
<dbReference type="Proteomes" id="UP000295696">
    <property type="component" value="Unassembled WGS sequence"/>
</dbReference>
<dbReference type="EMBL" id="SLZU01000030">
    <property type="protein sequence ID" value="TCS55607.1"/>
    <property type="molecule type" value="Genomic_DNA"/>
</dbReference>
<keyword evidence="2" id="KW-1185">Reference proteome</keyword>
<reference evidence="1 2" key="1">
    <citation type="submission" date="2019-03" db="EMBL/GenBank/DDBJ databases">
        <title>Genomic Encyclopedia of Type Strains, Phase IV (KMG-IV): sequencing the most valuable type-strain genomes for metagenomic binning, comparative biology and taxonomic classification.</title>
        <authorList>
            <person name="Goeker M."/>
        </authorList>
    </citation>
    <scope>NUCLEOTIDE SEQUENCE [LARGE SCALE GENOMIC DNA]</scope>
    <source>
        <strain evidence="1 2">DSM 104836</strain>
    </source>
</reference>
<evidence type="ECO:0000313" key="1">
    <source>
        <dbReference type="EMBL" id="TCS55607.1"/>
    </source>
</evidence>
<name>A0A4R3IX80_9RHOB</name>
<dbReference type="AlphaFoldDB" id="A0A4R3IX80"/>
<organism evidence="1 2">
    <name type="scientific">Primorskyibacter sedentarius</name>
    <dbReference type="NCBI Taxonomy" id="745311"/>
    <lineage>
        <taxon>Bacteria</taxon>
        <taxon>Pseudomonadati</taxon>
        <taxon>Pseudomonadota</taxon>
        <taxon>Alphaproteobacteria</taxon>
        <taxon>Rhodobacterales</taxon>
        <taxon>Roseobacteraceae</taxon>
        <taxon>Primorskyibacter</taxon>
    </lineage>
</organism>
<sequence length="376" mass="43067">MPLILGPSNQSLNPKKLYEKAFLEATELYVLSAYLTAWDYPAALNPRCSKFRLIVGTDFGITRKQALKNALMWLPNDQKCNFLAADLISGFHPKAAFWKDQTGDCYCVIGSSNQTNAAFTTNYEVNISSEIGLDEFDATCEWIKNIEKNCSQVNEYWIDQYKEGTPPPPKKPKKDGSKKGLQACDIQVPTNFHRNLLRRNEQMKAYMETRDTFMSLVEKCATGQLSNAIFYQEFTALWGGNHLISFQSDVWKITGKKSNLSEICHSLIKVRDSKTSSLDDLVRVELDRLEKLKNPTRKSLFTEFLCKEFPDQYPVWNKPIEGYLKFNNLEFPRGSSFGSKYIHMAREMRKIVKREGSPVKDLTELDLLIGLQQGWS</sequence>
<protein>
    <recommendedName>
        <fullName evidence="3">HKD family nuclease</fullName>
    </recommendedName>
</protein>
<gene>
    <name evidence="1" type="ORF">EDD52_13010</name>
</gene>
<comment type="caution">
    <text evidence="1">The sequence shown here is derived from an EMBL/GenBank/DDBJ whole genome shotgun (WGS) entry which is preliminary data.</text>
</comment>
<proteinExistence type="predicted"/>
<evidence type="ECO:0000313" key="2">
    <source>
        <dbReference type="Proteomes" id="UP000295696"/>
    </source>
</evidence>
<accession>A0A4R3IX80</accession>
<dbReference type="CDD" id="cd09117">
    <property type="entry name" value="PLDc_Bfil_DEXD_like"/>
    <property type="match status" value="1"/>
</dbReference>
<evidence type="ECO:0008006" key="3">
    <source>
        <dbReference type="Google" id="ProtNLM"/>
    </source>
</evidence>
<dbReference type="OrthoDB" id="9150278at2"/>